<keyword evidence="6" id="KW-0325">Glycoprotein</keyword>
<dbReference type="Proteomes" id="UP000026961">
    <property type="component" value="Chromosome 11"/>
</dbReference>
<keyword evidence="4" id="KW-1133">Transmembrane helix</keyword>
<evidence type="ECO:0000313" key="7">
    <source>
        <dbReference type="EnsemblPlants" id="OGLUM11G16810.1"/>
    </source>
</evidence>
<keyword evidence="8" id="KW-1185">Reference proteome</keyword>
<dbReference type="PANTHER" id="PTHR48063">
    <property type="entry name" value="LRR RECEPTOR-LIKE KINASE"/>
    <property type="match status" value="1"/>
</dbReference>
<dbReference type="STRING" id="40148.A0A0E0BKC3"/>
<dbReference type="FunFam" id="3.80.10.10:FF:000221">
    <property type="entry name" value="Leucine-rich repeat receptor-like protein kinase PXL1"/>
    <property type="match status" value="1"/>
</dbReference>
<accession>A0A0E0BKC3</accession>
<dbReference type="PRINTS" id="PR00019">
    <property type="entry name" value="LEURICHRPT"/>
</dbReference>
<keyword evidence="3" id="KW-0732">Signal</keyword>
<evidence type="ECO:0000256" key="2">
    <source>
        <dbReference type="ARBA" id="ARBA00022692"/>
    </source>
</evidence>
<evidence type="ECO:0000256" key="6">
    <source>
        <dbReference type="ARBA" id="ARBA00023180"/>
    </source>
</evidence>
<dbReference type="GO" id="GO:0016020">
    <property type="term" value="C:membrane"/>
    <property type="evidence" value="ECO:0007669"/>
    <property type="project" value="UniProtKB-SubCell"/>
</dbReference>
<name>A0A0E0BKC3_9ORYZ</name>
<dbReference type="Gramene" id="OGLUM11G16810.1">
    <property type="protein sequence ID" value="OGLUM11G16810.1"/>
    <property type="gene ID" value="OGLUM11G16810"/>
</dbReference>
<evidence type="ECO:0000313" key="8">
    <source>
        <dbReference type="Proteomes" id="UP000026961"/>
    </source>
</evidence>
<keyword evidence="2" id="KW-0812">Transmembrane</keyword>
<evidence type="ECO:0000256" key="1">
    <source>
        <dbReference type="ARBA" id="ARBA00004479"/>
    </source>
</evidence>
<dbReference type="InterPro" id="IPR032675">
    <property type="entry name" value="LRR_dom_sf"/>
</dbReference>
<dbReference type="eggNOG" id="KOG0619">
    <property type="taxonomic scope" value="Eukaryota"/>
</dbReference>
<sequence>MTINLKNLCELAALWLDGSLSSGNITEFVEKLPRCSSSPLNILSLQGNNMTGMLPDVMGHINYLSILDLSNNSISGSIPRGIQNLTQLISLALSSNQLTGHIPVLPTSLTNLDVAMNFLSGNLPSQFGAPFLRVIILSYNRITLSHNMFHGNIPVNIANLGSLQYLNLAANNISGSLPRTLVNLKAMTLKHLTRIDVGWYESLTYYVLLTDILSLVMKHQELNYHAEGSFDLVGIDLSQNQLTGGIPDQVTCLDGLVNLNLSSNHLKGKIPDNVGDMKSVESLDFSRNNLSGEIPQSLSDLTYLSSLDLSHSNFVGRIPRGSQFDTLYANNLMATMVYVDLLFKGIAQTLMHQSMGNIT</sequence>
<dbReference type="InterPro" id="IPR001611">
    <property type="entry name" value="Leu-rich_rpt"/>
</dbReference>
<evidence type="ECO:0000256" key="3">
    <source>
        <dbReference type="ARBA" id="ARBA00022729"/>
    </source>
</evidence>
<dbReference type="EnsemblPlants" id="OGLUM11G16810.1">
    <property type="protein sequence ID" value="OGLUM11G16810.1"/>
    <property type="gene ID" value="OGLUM11G16810"/>
</dbReference>
<dbReference type="SUPFAM" id="SSF52058">
    <property type="entry name" value="L domain-like"/>
    <property type="match status" value="1"/>
</dbReference>
<dbReference type="PANTHER" id="PTHR48063:SF55">
    <property type="entry name" value="LEUCINE-RICH REPEAT-CONTAINING N-TERMINAL PLANT-TYPE DOMAIN-CONTAINING PROTEIN"/>
    <property type="match status" value="1"/>
</dbReference>
<dbReference type="InterPro" id="IPR046956">
    <property type="entry name" value="RLP23-like"/>
</dbReference>
<evidence type="ECO:0000256" key="5">
    <source>
        <dbReference type="ARBA" id="ARBA00023136"/>
    </source>
</evidence>
<dbReference type="Pfam" id="PF00560">
    <property type="entry name" value="LRR_1"/>
    <property type="match status" value="4"/>
</dbReference>
<dbReference type="HOGENOM" id="CLU_000288_18_11_1"/>
<dbReference type="AlphaFoldDB" id="A0A0E0BKC3"/>
<evidence type="ECO:0008006" key="9">
    <source>
        <dbReference type="Google" id="ProtNLM"/>
    </source>
</evidence>
<reference evidence="7" key="2">
    <citation type="submission" date="2018-05" db="EMBL/GenBank/DDBJ databases">
        <title>OgluRS3 (Oryza glumaepatula Reference Sequence Version 3).</title>
        <authorList>
            <person name="Zhang J."/>
            <person name="Kudrna D."/>
            <person name="Lee S."/>
            <person name="Talag J."/>
            <person name="Welchert J."/>
            <person name="Wing R.A."/>
        </authorList>
    </citation>
    <scope>NUCLEOTIDE SEQUENCE [LARGE SCALE GENOMIC DNA]</scope>
</reference>
<organism evidence="7">
    <name type="scientific">Oryza glumipatula</name>
    <dbReference type="NCBI Taxonomy" id="40148"/>
    <lineage>
        <taxon>Eukaryota</taxon>
        <taxon>Viridiplantae</taxon>
        <taxon>Streptophyta</taxon>
        <taxon>Embryophyta</taxon>
        <taxon>Tracheophyta</taxon>
        <taxon>Spermatophyta</taxon>
        <taxon>Magnoliopsida</taxon>
        <taxon>Liliopsida</taxon>
        <taxon>Poales</taxon>
        <taxon>Poaceae</taxon>
        <taxon>BOP clade</taxon>
        <taxon>Oryzoideae</taxon>
        <taxon>Oryzeae</taxon>
        <taxon>Oryzinae</taxon>
        <taxon>Oryza</taxon>
    </lineage>
</organism>
<comment type="subcellular location">
    <subcellularLocation>
        <location evidence="1">Membrane</location>
        <topology evidence="1">Single-pass type I membrane protein</topology>
    </subcellularLocation>
</comment>
<reference evidence="7" key="1">
    <citation type="submission" date="2015-04" db="UniProtKB">
        <authorList>
            <consortium name="EnsemblPlants"/>
        </authorList>
    </citation>
    <scope>IDENTIFICATION</scope>
</reference>
<dbReference type="Pfam" id="PF13855">
    <property type="entry name" value="LRR_8"/>
    <property type="match status" value="1"/>
</dbReference>
<protein>
    <recommendedName>
        <fullName evidence="9">Leucine-rich repeat-containing N-terminal plant-type domain-containing protein</fullName>
    </recommendedName>
</protein>
<proteinExistence type="predicted"/>
<dbReference type="Gene3D" id="3.80.10.10">
    <property type="entry name" value="Ribonuclease Inhibitor"/>
    <property type="match status" value="1"/>
</dbReference>
<keyword evidence="5" id="KW-0472">Membrane</keyword>
<evidence type="ECO:0000256" key="4">
    <source>
        <dbReference type="ARBA" id="ARBA00022989"/>
    </source>
</evidence>